<protein>
    <submittedName>
        <fullName evidence="6">ABC transporter ATP-binding protein</fullName>
    </submittedName>
</protein>
<sequence>MIEALGLGKRYGDFTAVQDLSFCVRPGEVLGLVGPNGAGKTTSLRCLAGIIPATAGTVRIAGHDIALDPVAAKRALAFFPDEPRLFDYLTVRQHLAFVARIYGVDRHEEIAAPLLDELEIADKADELPGELSRGMRQKLAIACGLLHHPRVMFFDEPLTGLDPLGIRRMKDSILKRARDGAAIVLSSHLLHLLEEVCSHVLILKCGRKLAAGTLPDVVAQFSAGETDVSLEDVFIRATGGSER</sequence>
<evidence type="ECO:0000313" key="7">
    <source>
        <dbReference type="Proteomes" id="UP000825051"/>
    </source>
</evidence>
<dbReference type="AlphaFoldDB" id="A0A8F9TTA8"/>
<name>A0A8F9TTA8_9BACT</name>
<dbReference type="PROSITE" id="PS50893">
    <property type="entry name" value="ABC_TRANSPORTER_2"/>
    <property type="match status" value="1"/>
</dbReference>
<keyword evidence="4 6" id="KW-0067">ATP-binding</keyword>
<dbReference type="InterPro" id="IPR027417">
    <property type="entry name" value="P-loop_NTPase"/>
</dbReference>
<evidence type="ECO:0000256" key="3">
    <source>
        <dbReference type="ARBA" id="ARBA00022741"/>
    </source>
</evidence>
<dbReference type="SUPFAM" id="SSF52540">
    <property type="entry name" value="P-loop containing nucleoside triphosphate hydrolases"/>
    <property type="match status" value="1"/>
</dbReference>
<evidence type="ECO:0000259" key="5">
    <source>
        <dbReference type="PROSITE" id="PS50893"/>
    </source>
</evidence>
<keyword evidence="2" id="KW-0813">Transport</keyword>
<dbReference type="GO" id="GO:0005524">
    <property type="term" value="F:ATP binding"/>
    <property type="evidence" value="ECO:0007669"/>
    <property type="project" value="UniProtKB-KW"/>
</dbReference>
<gene>
    <name evidence="6" type="ORF">K0B96_15350</name>
</gene>
<accession>A0A8F9TTA8</accession>
<feature type="domain" description="ABC transporter" evidence="5">
    <location>
        <begin position="2"/>
        <end position="230"/>
    </location>
</feature>
<comment type="similarity">
    <text evidence="1">Belongs to the ABC transporter superfamily.</text>
</comment>
<dbReference type="RefSeq" id="WP_220161764.1">
    <property type="nucleotide sequence ID" value="NZ_CP080507.1"/>
</dbReference>
<dbReference type="GO" id="GO:0016887">
    <property type="term" value="F:ATP hydrolysis activity"/>
    <property type="evidence" value="ECO:0007669"/>
    <property type="project" value="InterPro"/>
</dbReference>
<dbReference type="SMART" id="SM00382">
    <property type="entry name" value="AAA"/>
    <property type="match status" value="1"/>
</dbReference>
<evidence type="ECO:0000256" key="2">
    <source>
        <dbReference type="ARBA" id="ARBA00022448"/>
    </source>
</evidence>
<evidence type="ECO:0000313" key="6">
    <source>
        <dbReference type="EMBL" id="QYM78660.1"/>
    </source>
</evidence>
<dbReference type="KEGG" id="ole:K0B96_15350"/>
<dbReference type="EMBL" id="CP080507">
    <property type="protein sequence ID" value="QYM78660.1"/>
    <property type="molecule type" value="Genomic_DNA"/>
</dbReference>
<dbReference type="Gene3D" id="3.40.50.300">
    <property type="entry name" value="P-loop containing nucleotide triphosphate hydrolases"/>
    <property type="match status" value="1"/>
</dbReference>
<dbReference type="Proteomes" id="UP000825051">
    <property type="component" value="Chromosome"/>
</dbReference>
<reference evidence="6" key="1">
    <citation type="submission" date="2021-08" db="EMBL/GenBank/DDBJ databases">
        <title>Genome of a novel bacterium of the phylum Verrucomicrobia, Oleiharenicola sp. KSB-15.</title>
        <authorList>
            <person name="Chung J.-H."/>
            <person name="Ahn J.-H."/>
            <person name="Yoon Y."/>
            <person name="Kim D.-Y."/>
            <person name="An S.-H."/>
            <person name="Park I."/>
            <person name="Yeon J."/>
        </authorList>
    </citation>
    <scope>NUCLEOTIDE SEQUENCE</scope>
    <source>
        <strain evidence="6">KSB-15</strain>
    </source>
</reference>
<dbReference type="PANTHER" id="PTHR43335:SF3">
    <property type="entry name" value="ABC TRANSPORTER"/>
    <property type="match status" value="1"/>
</dbReference>
<dbReference type="InterPro" id="IPR003439">
    <property type="entry name" value="ABC_transporter-like_ATP-bd"/>
</dbReference>
<dbReference type="InterPro" id="IPR003593">
    <property type="entry name" value="AAA+_ATPase"/>
</dbReference>
<proteinExistence type="inferred from homology"/>
<dbReference type="CDD" id="cd03230">
    <property type="entry name" value="ABC_DR_subfamily_A"/>
    <property type="match status" value="1"/>
</dbReference>
<evidence type="ECO:0000256" key="4">
    <source>
        <dbReference type="ARBA" id="ARBA00022840"/>
    </source>
</evidence>
<keyword evidence="7" id="KW-1185">Reference proteome</keyword>
<keyword evidence="3" id="KW-0547">Nucleotide-binding</keyword>
<dbReference type="Pfam" id="PF00005">
    <property type="entry name" value="ABC_tran"/>
    <property type="match status" value="1"/>
</dbReference>
<organism evidence="6 7">
    <name type="scientific">Horticoccus luteus</name>
    <dbReference type="NCBI Taxonomy" id="2862869"/>
    <lineage>
        <taxon>Bacteria</taxon>
        <taxon>Pseudomonadati</taxon>
        <taxon>Verrucomicrobiota</taxon>
        <taxon>Opitutia</taxon>
        <taxon>Opitutales</taxon>
        <taxon>Opitutaceae</taxon>
        <taxon>Horticoccus</taxon>
    </lineage>
</organism>
<evidence type="ECO:0000256" key="1">
    <source>
        <dbReference type="ARBA" id="ARBA00005417"/>
    </source>
</evidence>
<dbReference type="PANTHER" id="PTHR43335">
    <property type="entry name" value="ABC TRANSPORTER, ATP-BINDING PROTEIN"/>
    <property type="match status" value="1"/>
</dbReference>